<evidence type="ECO:0000256" key="1">
    <source>
        <dbReference type="SAM" id="SignalP"/>
    </source>
</evidence>
<comment type="caution">
    <text evidence="2">The sequence shown here is derived from an EMBL/GenBank/DDBJ whole genome shotgun (WGS) entry which is preliminary data.</text>
</comment>
<evidence type="ECO:0008006" key="4">
    <source>
        <dbReference type="Google" id="ProtNLM"/>
    </source>
</evidence>
<accession>A0A4Q1C6I0</accession>
<dbReference type="Proteomes" id="UP000290218">
    <property type="component" value="Unassembled WGS sequence"/>
</dbReference>
<keyword evidence="1" id="KW-0732">Signal</keyword>
<dbReference type="RefSeq" id="WP_218938648.1">
    <property type="nucleotide sequence ID" value="NZ_SDHX01000001.1"/>
</dbReference>
<feature type="signal peptide" evidence="1">
    <location>
        <begin position="1"/>
        <end position="21"/>
    </location>
</feature>
<organism evidence="2 3">
    <name type="scientific">Oleiharenicola lentus</name>
    <dbReference type="NCBI Taxonomy" id="2508720"/>
    <lineage>
        <taxon>Bacteria</taxon>
        <taxon>Pseudomonadati</taxon>
        <taxon>Verrucomicrobiota</taxon>
        <taxon>Opitutia</taxon>
        <taxon>Opitutales</taxon>
        <taxon>Opitutaceae</taxon>
        <taxon>Oleiharenicola</taxon>
    </lineage>
</organism>
<dbReference type="AlphaFoldDB" id="A0A4Q1C6I0"/>
<keyword evidence="3" id="KW-1185">Reference proteome</keyword>
<feature type="chain" id="PRO_5020762645" description="DUF2946 domain-containing protein" evidence="1">
    <location>
        <begin position="22"/>
        <end position="132"/>
    </location>
</feature>
<gene>
    <name evidence="2" type="ORF">ESB00_00365</name>
</gene>
<reference evidence="2 3" key="1">
    <citation type="submission" date="2019-01" db="EMBL/GenBank/DDBJ databases">
        <title>Lacunisphaera sp. strain TWA-58.</title>
        <authorList>
            <person name="Chen W.-M."/>
        </authorList>
    </citation>
    <scope>NUCLEOTIDE SEQUENCE [LARGE SCALE GENOMIC DNA]</scope>
    <source>
        <strain evidence="2 3">TWA-58</strain>
    </source>
</reference>
<dbReference type="EMBL" id="SDHX01000001">
    <property type="protein sequence ID" value="RXK54386.1"/>
    <property type="molecule type" value="Genomic_DNA"/>
</dbReference>
<protein>
    <recommendedName>
        <fullName evidence="4">DUF2946 domain-containing protein</fullName>
    </recommendedName>
</protein>
<proteinExistence type="predicted"/>
<evidence type="ECO:0000313" key="3">
    <source>
        <dbReference type="Proteomes" id="UP000290218"/>
    </source>
</evidence>
<sequence>MSTLRHIVGIVLLALWLPATQHCGLEAAGLIAADAPHGVHAECTGTSCDHCTHDGCNVVEGGLLKSGHEALKVPTPSLAACTCFLCLQLLPPVLVVEPNLAVAESADSEHWIPVWQFVRRAAPLSRAPSLIG</sequence>
<evidence type="ECO:0000313" key="2">
    <source>
        <dbReference type="EMBL" id="RXK54386.1"/>
    </source>
</evidence>
<name>A0A4Q1C6I0_9BACT</name>